<keyword evidence="5" id="KW-1185">Reference proteome</keyword>
<dbReference type="InterPro" id="IPR050065">
    <property type="entry name" value="GlmU-like"/>
</dbReference>
<comment type="caution">
    <text evidence="4">The sequence shown here is derived from an EMBL/GenBank/DDBJ whole genome shotgun (WGS) entry which is preliminary data.</text>
</comment>
<evidence type="ECO:0000313" key="4">
    <source>
        <dbReference type="EMBL" id="MBB5017296.1"/>
    </source>
</evidence>
<keyword evidence="2 4" id="KW-0548">Nucleotidyltransferase</keyword>
<evidence type="ECO:0000259" key="3">
    <source>
        <dbReference type="Pfam" id="PF00483"/>
    </source>
</evidence>
<dbReference type="PANTHER" id="PTHR43584">
    <property type="entry name" value="NUCLEOTIDYL TRANSFERASE"/>
    <property type="match status" value="1"/>
</dbReference>
<dbReference type="Pfam" id="PF00483">
    <property type="entry name" value="NTP_transferase"/>
    <property type="match status" value="1"/>
</dbReference>
<evidence type="ECO:0000256" key="1">
    <source>
        <dbReference type="ARBA" id="ARBA00022679"/>
    </source>
</evidence>
<dbReference type="GO" id="GO:0016779">
    <property type="term" value="F:nucleotidyltransferase activity"/>
    <property type="evidence" value="ECO:0007669"/>
    <property type="project" value="UniProtKB-KW"/>
</dbReference>
<accession>A0A840ML67</accession>
<gene>
    <name evidence="4" type="ORF">HNQ59_000560</name>
</gene>
<dbReference type="InterPro" id="IPR005835">
    <property type="entry name" value="NTP_transferase_dom"/>
</dbReference>
<evidence type="ECO:0000256" key="2">
    <source>
        <dbReference type="ARBA" id="ARBA00022695"/>
    </source>
</evidence>
<dbReference type="PANTHER" id="PTHR43584:SF8">
    <property type="entry name" value="N-ACETYLMURAMATE ALPHA-1-PHOSPHATE URIDYLYLTRANSFERASE"/>
    <property type="match status" value="1"/>
</dbReference>
<protein>
    <submittedName>
        <fullName evidence="4">MurNAc alpha-1-phosphate uridylyltransferase</fullName>
        <ecNumber evidence="4">2.7.7.-</ecNumber>
    </submittedName>
</protein>
<keyword evidence="1 4" id="KW-0808">Transferase</keyword>
<dbReference type="AlphaFoldDB" id="A0A840ML67"/>
<dbReference type="Proteomes" id="UP000575898">
    <property type="component" value="Unassembled WGS sequence"/>
</dbReference>
<dbReference type="SUPFAM" id="SSF53448">
    <property type="entry name" value="Nucleotide-diphospho-sugar transferases"/>
    <property type="match status" value="1"/>
</dbReference>
<dbReference type="CDD" id="cd06422">
    <property type="entry name" value="NTP_transferase_like_1"/>
    <property type="match status" value="1"/>
</dbReference>
<dbReference type="NCBIfam" id="NF045761">
    <property type="entry name" value="NAMPUrTaseMurU"/>
    <property type="match status" value="1"/>
</dbReference>
<dbReference type="InterPro" id="IPR029044">
    <property type="entry name" value="Nucleotide-diphossugar_trans"/>
</dbReference>
<proteinExistence type="predicted"/>
<dbReference type="EC" id="2.7.7.-" evidence="4"/>
<organism evidence="4 5">
    <name type="scientific">Chitinivorax tropicus</name>
    <dbReference type="NCBI Taxonomy" id="714531"/>
    <lineage>
        <taxon>Bacteria</taxon>
        <taxon>Pseudomonadati</taxon>
        <taxon>Pseudomonadota</taxon>
        <taxon>Betaproteobacteria</taxon>
        <taxon>Chitinivorax</taxon>
    </lineage>
</organism>
<feature type="domain" description="Nucleotidyl transferase" evidence="3">
    <location>
        <begin position="1"/>
        <end position="136"/>
    </location>
</feature>
<sequence>MRPLTDHTPKPLLRAGSKALIEWHVERLVAAGVDRLVINHAHLGGQIVQALGNGARFGAQIAYSAEETALETAGGIAKAMPLLGVRPFIVVSADVFCQYDFTRLIPVLQALGAGQPGRAHLVMVPNAPHHPQGDFGLADGMLSEEADVKLTYSGIGCFHPAFFATVPAGATMKLVTLLKPAIAAGLVSGECHNGLWLDVGTPERLALADQYAAQMVDGIDGIYTSSLRT</sequence>
<reference evidence="4 5" key="1">
    <citation type="submission" date="2020-08" db="EMBL/GenBank/DDBJ databases">
        <title>Genomic Encyclopedia of Type Strains, Phase IV (KMG-IV): sequencing the most valuable type-strain genomes for metagenomic binning, comparative biology and taxonomic classification.</title>
        <authorList>
            <person name="Goeker M."/>
        </authorList>
    </citation>
    <scope>NUCLEOTIDE SEQUENCE [LARGE SCALE GENOMIC DNA]</scope>
    <source>
        <strain evidence="4 5">DSM 27165</strain>
    </source>
</reference>
<dbReference type="EMBL" id="JACHHY010000003">
    <property type="protein sequence ID" value="MBB5017296.1"/>
    <property type="molecule type" value="Genomic_DNA"/>
</dbReference>
<dbReference type="Gene3D" id="3.90.550.10">
    <property type="entry name" value="Spore Coat Polysaccharide Biosynthesis Protein SpsA, Chain A"/>
    <property type="match status" value="1"/>
</dbReference>
<dbReference type="InterPro" id="IPR054790">
    <property type="entry name" value="MurU"/>
</dbReference>
<evidence type="ECO:0000313" key="5">
    <source>
        <dbReference type="Proteomes" id="UP000575898"/>
    </source>
</evidence>
<name>A0A840ML67_9PROT</name>